<dbReference type="PANTHER" id="PTHR24394:SF29">
    <property type="entry name" value="MYONEURIN"/>
    <property type="match status" value="1"/>
</dbReference>
<evidence type="ECO:0000313" key="8">
    <source>
        <dbReference type="EnsemblMetazoa" id="PPAI002066-PA"/>
    </source>
</evidence>
<dbReference type="VEuPathDB" id="VectorBase:PPAPM1_007097"/>
<protein>
    <recommendedName>
        <fullName evidence="7">C2H2-type domain-containing protein</fullName>
    </recommendedName>
</protein>
<evidence type="ECO:0000256" key="3">
    <source>
        <dbReference type="ARBA" id="ARBA00022737"/>
    </source>
</evidence>
<dbReference type="GO" id="GO:0008270">
    <property type="term" value="F:zinc ion binding"/>
    <property type="evidence" value="ECO:0007669"/>
    <property type="project" value="UniProtKB-KW"/>
</dbReference>
<dbReference type="PANTHER" id="PTHR24394">
    <property type="entry name" value="ZINC FINGER PROTEIN"/>
    <property type="match status" value="1"/>
</dbReference>
<keyword evidence="2" id="KW-0479">Metal-binding</keyword>
<keyword evidence="5" id="KW-0862">Zinc</keyword>
<evidence type="ECO:0000256" key="2">
    <source>
        <dbReference type="ARBA" id="ARBA00022723"/>
    </source>
</evidence>
<evidence type="ECO:0000256" key="5">
    <source>
        <dbReference type="ARBA" id="ARBA00022833"/>
    </source>
</evidence>
<dbReference type="EMBL" id="AJVK01023821">
    <property type="status" value="NOT_ANNOTATED_CDS"/>
    <property type="molecule type" value="Genomic_DNA"/>
</dbReference>
<dbReference type="PROSITE" id="PS00028">
    <property type="entry name" value="ZINC_FINGER_C2H2_1"/>
    <property type="match status" value="2"/>
</dbReference>
<dbReference type="Proteomes" id="UP000092462">
    <property type="component" value="Unassembled WGS sequence"/>
</dbReference>
<comment type="subcellular location">
    <subcellularLocation>
        <location evidence="1">Nucleus</location>
    </subcellularLocation>
</comment>
<dbReference type="InterPro" id="IPR013087">
    <property type="entry name" value="Znf_C2H2_type"/>
</dbReference>
<dbReference type="PROSITE" id="PS50157">
    <property type="entry name" value="ZINC_FINGER_C2H2_2"/>
    <property type="match status" value="2"/>
</dbReference>
<keyword evidence="6" id="KW-0539">Nucleus</keyword>
<dbReference type="SUPFAM" id="SSF57667">
    <property type="entry name" value="beta-beta-alpha zinc fingers"/>
    <property type="match status" value="1"/>
</dbReference>
<evidence type="ECO:0000259" key="7">
    <source>
        <dbReference type="PROSITE" id="PS50157"/>
    </source>
</evidence>
<dbReference type="EnsemblMetazoa" id="PPAI002066-RA">
    <property type="protein sequence ID" value="PPAI002066-PA"/>
    <property type="gene ID" value="PPAI002066"/>
</dbReference>
<keyword evidence="4" id="KW-0863">Zinc-finger</keyword>
<evidence type="ECO:0000256" key="1">
    <source>
        <dbReference type="ARBA" id="ARBA00004123"/>
    </source>
</evidence>
<keyword evidence="3" id="KW-0677">Repeat</keyword>
<dbReference type="VEuPathDB" id="VectorBase:PPAI002066"/>
<keyword evidence="9" id="KW-1185">Reference proteome</keyword>
<dbReference type="GO" id="GO:0005634">
    <property type="term" value="C:nucleus"/>
    <property type="evidence" value="ECO:0007669"/>
    <property type="project" value="UniProtKB-SubCell"/>
</dbReference>
<dbReference type="InterPro" id="IPR036236">
    <property type="entry name" value="Znf_C2H2_sf"/>
</dbReference>
<name>A0A1B0D3Z3_PHLPP</name>
<dbReference type="GO" id="GO:0000981">
    <property type="term" value="F:DNA-binding transcription factor activity, RNA polymerase II-specific"/>
    <property type="evidence" value="ECO:0007669"/>
    <property type="project" value="TreeGrafter"/>
</dbReference>
<evidence type="ECO:0000256" key="6">
    <source>
        <dbReference type="ARBA" id="ARBA00023242"/>
    </source>
</evidence>
<dbReference type="Gene3D" id="3.30.160.60">
    <property type="entry name" value="Classic Zinc Finger"/>
    <property type="match status" value="2"/>
</dbReference>
<dbReference type="Pfam" id="PF00096">
    <property type="entry name" value="zf-C2H2"/>
    <property type="match status" value="2"/>
</dbReference>
<reference evidence="8" key="1">
    <citation type="submission" date="2022-08" db="UniProtKB">
        <authorList>
            <consortium name="EnsemblMetazoa"/>
        </authorList>
    </citation>
    <scope>IDENTIFICATION</scope>
    <source>
        <strain evidence="8">Israel</strain>
    </source>
</reference>
<sequence>MARHRLADPAFKGFECEICNRKFSRKDEFKSHSYRHLGLKRHKCPVCGKPFSDASNCAKHVKVHGPLTFGNPGNPLNCPLCNSGFKNKTAVSRHLATCSMRLGVVQSVPQPEPTQMSVV</sequence>
<dbReference type="AlphaFoldDB" id="A0A1B0D3Z3"/>
<evidence type="ECO:0000256" key="4">
    <source>
        <dbReference type="ARBA" id="ARBA00022771"/>
    </source>
</evidence>
<organism evidence="8 9">
    <name type="scientific">Phlebotomus papatasi</name>
    <name type="common">Sandfly</name>
    <dbReference type="NCBI Taxonomy" id="29031"/>
    <lineage>
        <taxon>Eukaryota</taxon>
        <taxon>Metazoa</taxon>
        <taxon>Ecdysozoa</taxon>
        <taxon>Arthropoda</taxon>
        <taxon>Hexapoda</taxon>
        <taxon>Insecta</taxon>
        <taxon>Pterygota</taxon>
        <taxon>Neoptera</taxon>
        <taxon>Endopterygota</taxon>
        <taxon>Diptera</taxon>
        <taxon>Nematocera</taxon>
        <taxon>Psychodoidea</taxon>
        <taxon>Psychodidae</taxon>
        <taxon>Phlebotomus</taxon>
        <taxon>Phlebotomus</taxon>
    </lineage>
</organism>
<feature type="domain" description="C2H2-type" evidence="7">
    <location>
        <begin position="14"/>
        <end position="41"/>
    </location>
</feature>
<proteinExistence type="predicted"/>
<dbReference type="SMART" id="SM00355">
    <property type="entry name" value="ZnF_C2H2"/>
    <property type="match status" value="3"/>
</dbReference>
<evidence type="ECO:0000313" key="9">
    <source>
        <dbReference type="Proteomes" id="UP000092462"/>
    </source>
</evidence>
<feature type="domain" description="C2H2-type" evidence="7">
    <location>
        <begin position="42"/>
        <end position="64"/>
    </location>
</feature>
<accession>A0A1B0D3Z3</accession>